<feature type="compositionally biased region" description="Low complexity" evidence="1">
    <location>
        <begin position="41"/>
        <end position="52"/>
    </location>
</feature>
<reference evidence="2 3" key="1">
    <citation type="journal article" date="2014" name="PLoS ONE">
        <title>Global Analysis of Gene Expression Profiles in Physic Nut (Jatropha curcas L.) Seedlings Exposed to Salt Stress.</title>
        <authorList>
            <person name="Zhang L."/>
            <person name="Zhang C."/>
            <person name="Wu P."/>
            <person name="Chen Y."/>
            <person name="Li M."/>
            <person name="Jiang H."/>
            <person name="Wu G."/>
        </authorList>
    </citation>
    <scope>NUCLEOTIDE SEQUENCE [LARGE SCALE GENOMIC DNA]</scope>
    <source>
        <strain evidence="3">cv. GZQX0401</strain>
        <tissue evidence="2">Young leaves</tissue>
    </source>
</reference>
<proteinExistence type="predicted"/>
<organism evidence="2 3">
    <name type="scientific">Jatropha curcas</name>
    <name type="common">Barbados nut</name>
    <dbReference type="NCBI Taxonomy" id="180498"/>
    <lineage>
        <taxon>Eukaryota</taxon>
        <taxon>Viridiplantae</taxon>
        <taxon>Streptophyta</taxon>
        <taxon>Embryophyta</taxon>
        <taxon>Tracheophyta</taxon>
        <taxon>Spermatophyta</taxon>
        <taxon>Magnoliopsida</taxon>
        <taxon>eudicotyledons</taxon>
        <taxon>Gunneridae</taxon>
        <taxon>Pentapetalae</taxon>
        <taxon>rosids</taxon>
        <taxon>fabids</taxon>
        <taxon>Malpighiales</taxon>
        <taxon>Euphorbiaceae</taxon>
        <taxon>Crotonoideae</taxon>
        <taxon>Jatropheae</taxon>
        <taxon>Jatropha</taxon>
    </lineage>
</organism>
<feature type="region of interest" description="Disordered" evidence="1">
    <location>
        <begin position="23"/>
        <end position="99"/>
    </location>
</feature>
<evidence type="ECO:0000313" key="3">
    <source>
        <dbReference type="Proteomes" id="UP000027138"/>
    </source>
</evidence>
<keyword evidence="3" id="KW-1185">Reference proteome</keyword>
<dbReference type="Proteomes" id="UP000027138">
    <property type="component" value="Unassembled WGS sequence"/>
</dbReference>
<evidence type="ECO:0000256" key="1">
    <source>
        <dbReference type="SAM" id="MobiDB-lite"/>
    </source>
</evidence>
<dbReference type="EMBL" id="KK914504">
    <property type="protein sequence ID" value="KDP34759.1"/>
    <property type="molecule type" value="Genomic_DNA"/>
</dbReference>
<dbReference type="AlphaFoldDB" id="A0A067KSH3"/>
<name>A0A067KSH3_JATCU</name>
<evidence type="ECO:0000313" key="2">
    <source>
        <dbReference type="EMBL" id="KDP34759.1"/>
    </source>
</evidence>
<gene>
    <name evidence="2" type="ORF">JCGZ_10539</name>
</gene>
<protein>
    <submittedName>
        <fullName evidence="2">Uncharacterized protein</fullName>
    </submittedName>
</protein>
<feature type="compositionally biased region" description="Polar residues" evidence="1">
    <location>
        <begin position="89"/>
        <end position="99"/>
    </location>
</feature>
<sequence length="99" mass="10031">MAQGRRVDSDVYSSGLHGCCGRGCSTRGQGGTIPPLPPLPSSSTPGPSSFVQPPMPPPLPFIPSSSTPFVGLAESSQASQSRIAPASSEPRNQLSLAVG</sequence>
<accession>A0A067KSH3</accession>